<reference evidence="1" key="1">
    <citation type="journal article" date="2014" name="Front. Microbiol.">
        <title>High frequency of phylogenetically diverse reductive dehalogenase-homologous genes in deep subseafloor sedimentary metagenomes.</title>
        <authorList>
            <person name="Kawai M."/>
            <person name="Futagami T."/>
            <person name="Toyoda A."/>
            <person name="Takaki Y."/>
            <person name="Nishi S."/>
            <person name="Hori S."/>
            <person name="Arai W."/>
            <person name="Tsubouchi T."/>
            <person name="Morono Y."/>
            <person name="Uchiyama I."/>
            <person name="Ito T."/>
            <person name="Fujiyama A."/>
            <person name="Inagaki F."/>
            <person name="Takami H."/>
        </authorList>
    </citation>
    <scope>NUCLEOTIDE SEQUENCE</scope>
    <source>
        <strain evidence="1">Expedition CK06-06</strain>
    </source>
</reference>
<feature type="non-terminal residue" evidence="1">
    <location>
        <position position="1"/>
    </location>
</feature>
<sequence>VDKVRTAASCPITVIGEIVADKIGAVTLVDSKGNPFNLTKVGWEHFTLR</sequence>
<organism evidence="1">
    <name type="scientific">marine sediment metagenome</name>
    <dbReference type="NCBI Taxonomy" id="412755"/>
    <lineage>
        <taxon>unclassified sequences</taxon>
        <taxon>metagenomes</taxon>
        <taxon>ecological metagenomes</taxon>
    </lineage>
</organism>
<comment type="caution">
    <text evidence="1">The sequence shown here is derived from an EMBL/GenBank/DDBJ whole genome shotgun (WGS) entry which is preliminary data.</text>
</comment>
<name>X1TWW8_9ZZZZ</name>
<dbReference type="InterPro" id="IPR036676">
    <property type="entry name" value="PurM-like_C_sf"/>
</dbReference>
<proteinExistence type="predicted"/>
<gene>
    <name evidence="1" type="ORF">S12H4_28755</name>
</gene>
<dbReference type="Gene3D" id="3.90.650.10">
    <property type="entry name" value="PurM-like C-terminal domain"/>
    <property type="match status" value="1"/>
</dbReference>
<evidence type="ECO:0008006" key="2">
    <source>
        <dbReference type="Google" id="ProtNLM"/>
    </source>
</evidence>
<dbReference type="AlphaFoldDB" id="X1TWW8"/>
<protein>
    <recommendedName>
        <fullName evidence="2">PurM-like C-terminal domain-containing protein</fullName>
    </recommendedName>
</protein>
<evidence type="ECO:0000313" key="1">
    <source>
        <dbReference type="EMBL" id="GAI92045.1"/>
    </source>
</evidence>
<accession>X1TWW8</accession>
<dbReference type="EMBL" id="BARW01016522">
    <property type="protein sequence ID" value="GAI92045.1"/>
    <property type="molecule type" value="Genomic_DNA"/>
</dbReference>